<reference evidence="6" key="1">
    <citation type="submission" date="2021-03" db="EMBL/GenBank/DDBJ databases">
        <authorList>
            <person name="Palmer J.M."/>
        </authorList>
    </citation>
    <scope>NUCLEOTIDE SEQUENCE</scope>
    <source>
        <strain evidence="6">ARV_011</strain>
    </source>
</reference>
<dbReference type="Pfam" id="PF08314">
    <property type="entry name" value="Sec39"/>
    <property type="match status" value="1"/>
</dbReference>
<dbReference type="AlphaFoldDB" id="A0A9P8AIU9"/>
<evidence type="ECO:0000259" key="5">
    <source>
        <dbReference type="Pfam" id="PF08314"/>
    </source>
</evidence>
<sequence>MDSIQIADCKVILAVAQRVAEEVNVGELMRFIERISGHLNYEKTTFPNVLVLLTVLLSPIKVTMSQLAMIIETLLERDNKDNIQEFLELADWAFKESWGDDIDLLEKTASDMLVSYSLQIKELYGIEMVGTVSVHQILFQFIKAKVDEYGRYGNDDVSECEPLFHHLAGYGPFQEWYSGLIKPFEYYWTSYGRYQEEDNEVLTLDKAIRHERDFHYLFNALVEPLKNQPKMTSDWMKKIIIPLVSHYSTQDARRTFIEWIFKDNTANVKPISKLTSMNTIITQLNNNNNSLVDVDDFNEILKLYLASIFFDIMQYGDSMSSMDIVNLYDFITEALAGFITSQSDIIEPSFEPFQDASSFDIFVKLNSRNPLLQPTLVNLRVVQRMFLICSKLYPINKLTIQKYLLYKTDREEEGDKDKTKALQALTIMNTLDSNNAENLLEAFNLFVETFVSSRSAKQDLCKLVVERFLYENLFDFLEKDITAASYFQLDTDDYYELVNDKFWYSFNSAVNLNEKKGKLYEANECLLLFDRLSNRSDLSAANKNQIMKVKHLMKAVALMKNFKIMVSMNVPITPSLVVSNFGGGTGDFSHNTPVDLVSLILEYNPKSYLAFEKLYKIVNYLVIFFATTTDEGSATYYFNKVKSACIESALIDDNFNYAYKQCLILFSHYQKDQQNLNDIWLTFYQVGKYISPRWFEDDVDQHSTTVEMEKLSVWKKQREVLSKALKFMQPSESSMDNSRVILSQWRRVNDQIEESYANYLYLDQITAMEVNQRNLSKQLNTIANEFIGEASNSTSQAGEKISNLLVSGLGWAIGANRSK</sequence>
<dbReference type="RefSeq" id="XP_043049736.1">
    <property type="nucleotide sequence ID" value="XM_043195563.1"/>
</dbReference>
<proteinExistence type="predicted"/>
<dbReference type="EMBL" id="JAHMUF010000008">
    <property type="protein sequence ID" value="KAG7194189.1"/>
    <property type="molecule type" value="Genomic_DNA"/>
</dbReference>
<dbReference type="PANTHER" id="PTHR40787:SF3">
    <property type="entry name" value="PROTEIN TRANSPORT PROTEIN SEC39"/>
    <property type="match status" value="1"/>
</dbReference>
<keyword evidence="4" id="KW-0653">Protein transport</keyword>
<dbReference type="GO" id="GO:0006890">
    <property type="term" value="P:retrograde vesicle-mediated transport, Golgi to endoplasmic reticulum"/>
    <property type="evidence" value="ECO:0007669"/>
    <property type="project" value="InterPro"/>
</dbReference>
<dbReference type="InterPro" id="IPR013244">
    <property type="entry name" value="Sec39_domain"/>
</dbReference>
<evidence type="ECO:0000256" key="3">
    <source>
        <dbReference type="ARBA" id="ARBA00022824"/>
    </source>
</evidence>
<name>A0A9P8AIU9_9ASCO</name>
<organism evidence="6 7">
    <name type="scientific">Scheffersomyces spartinae</name>
    <dbReference type="NCBI Taxonomy" id="45513"/>
    <lineage>
        <taxon>Eukaryota</taxon>
        <taxon>Fungi</taxon>
        <taxon>Dikarya</taxon>
        <taxon>Ascomycota</taxon>
        <taxon>Saccharomycotina</taxon>
        <taxon>Pichiomycetes</taxon>
        <taxon>Debaryomycetaceae</taxon>
        <taxon>Scheffersomyces</taxon>
    </lineage>
</organism>
<evidence type="ECO:0000313" key="7">
    <source>
        <dbReference type="Proteomes" id="UP000790833"/>
    </source>
</evidence>
<dbReference type="GO" id="GO:0015031">
    <property type="term" value="P:protein transport"/>
    <property type="evidence" value="ECO:0007669"/>
    <property type="project" value="UniProtKB-KW"/>
</dbReference>
<dbReference type="OrthoDB" id="342024at2759"/>
<keyword evidence="3" id="KW-0256">Endoplasmic reticulum</keyword>
<evidence type="ECO:0000256" key="1">
    <source>
        <dbReference type="ARBA" id="ARBA00004240"/>
    </source>
</evidence>
<protein>
    <recommendedName>
        <fullName evidence="5">Sec39 domain-containing protein</fullName>
    </recommendedName>
</protein>
<dbReference type="PANTHER" id="PTHR40787">
    <property type="entry name" value="SECRETED PROTEIN"/>
    <property type="match status" value="1"/>
</dbReference>
<comment type="subcellular location">
    <subcellularLocation>
        <location evidence="1">Endoplasmic reticulum</location>
    </subcellularLocation>
</comment>
<gene>
    <name evidence="6" type="ORF">KQ657_004899</name>
</gene>
<dbReference type="Proteomes" id="UP000790833">
    <property type="component" value="Unassembled WGS sequence"/>
</dbReference>
<accession>A0A9P8AIU9</accession>
<keyword evidence="2" id="KW-0813">Transport</keyword>
<keyword evidence="7" id="KW-1185">Reference proteome</keyword>
<dbReference type="GO" id="GO:0005783">
    <property type="term" value="C:endoplasmic reticulum"/>
    <property type="evidence" value="ECO:0007669"/>
    <property type="project" value="UniProtKB-SubCell"/>
</dbReference>
<comment type="caution">
    <text evidence="6">The sequence shown here is derived from an EMBL/GenBank/DDBJ whole genome shotgun (WGS) entry which is preliminary data.</text>
</comment>
<evidence type="ECO:0000256" key="2">
    <source>
        <dbReference type="ARBA" id="ARBA00022448"/>
    </source>
</evidence>
<feature type="domain" description="Sec39" evidence="5">
    <location>
        <begin position="157"/>
        <end position="754"/>
    </location>
</feature>
<evidence type="ECO:0000313" key="6">
    <source>
        <dbReference type="EMBL" id="KAG7194189.1"/>
    </source>
</evidence>
<dbReference type="GeneID" id="66118273"/>
<evidence type="ECO:0000256" key="4">
    <source>
        <dbReference type="ARBA" id="ARBA00022927"/>
    </source>
</evidence>